<dbReference type="InterPro" id="IPR016186">
    <property type="entry name" value="C-type_lectin-like/link_sf"/>
</dbReference>
<dbReference type="VEuPathDB" id="VectorBase:MDOMA2_000981"/>
<feature type="signal peptide" evidence="1">
    <location>
        <begin position="1"/>
        <end position="22"/>
    </location>
</feature>
<dbReference type="eggNOG" id="KOG4297">
    <property type="taxonomic scope" value="Eukaryota"/>
</dbReference>
<name>A0A1I8M558_MUSDO</name>
<dbReference type="RefSeq" id="XP_005188676.2">
    <property type="nucleotide sequence ID" value="XM_005188619.4"/>
</dbReference>
<organism evidence="3">
    <name type="scientific">Musca domestica</name>
    <name type="common">House fly</name>
    <dbReference type="NCBI Taxonomy" id="7370"/>
    <lineage>
        <taxon>Eukaryota</taxon>
        <taxon>Metazoa</taxon>
        <taxon>Ecdysozoa</taxon>
        <taxon>Arthropoda</taxon>
        <taxon>Hexapoda</taxon>
        <taxon>Insecta</taxon>
        <taxon>Pterygota</taxon>
        <taxon>Neoptera</taxon>
        <taxon>Endopterygota</taxon>
        <taxon>Diptera</taxon>
        <taxon>Brachycera</taxon>
        <taxon>Muscomorpha</taxon>
        <taxon>Muscoidea</taxon>
        <taxon>Muscidae</taxon>
        <taxon>Musca</taxon>
    </lineage>
</organism>
<keyword evidence="1" id="KW-0732">Signal</keyword>
<sequence>MSAFYSFLAVFGVLAIITVGSADDDIFTSKVLNDKEYYVGAFSKVNWYRAAQTCAAHGMTLASIESSAEYESLRNYLREKKLYGNQYWLSGTNLPASSDYVWLMSGTRLSYTKWATNPSTAANQCVRTNDNFLWVTGACTESHYFICSRPVEPACGVFGRCQFKYNPNVQL</sequence>
<dbReference type="CDD" id="cd00037">
    <property type="entry name" value="CLECT"/>
    <property type="match status" value="1"/>
</dbReference>
<gene>
    <name evidence="3" type="primary">101890209</name>
</gene>
<dbReference type="AlphaFoldDB" id="A0A1I8M558"/>
<dbReference type="InterPro" id="IPR051004">
    <property type="entry name" value="DC-SIGN_domain-containing"/>
</dbReference>
<dbReference type="Pfam" id="PF00059">
    <property type="entry name" value="Lectin_C"/>
    <property type="match status" value="1"/>
</dbReference>
<dbReference type="InterPro" id="IPR001304">
    <property type="entry name" value="C-type_lectin-like"/>
</dbReference>
<accession>A0A1I8M558</accession>
<dbReference type="VEuPathDB" id="VectorBase:MDOA001344"/>
<dbReference type="PANTHER" id="PTHR22802">
    <property type="entry name" value="C-TYPE LECTIN SUPERFAMILY MEMBER"/>
    <property type="match status" value="1"/>
</dbReference>
<feature type="domain" description="C-type lectin" evidence="2">
    <location>
        <begin position="32"/>
        <end position="148"/>
    </location>
</feature>
<dbReference type="PANTHER" id="PTHR22802:SF465">
    <property type="entry name" value="AT17652P-RELATED"/>
    <property type="match status" value="1"/>
</dbReference>
<dbReference type="EnsemblMetazoa" id="MDOA001344-RA">
    <property type="protein sequence ID" value="MDOA001344-PA"/>
    <property type="gene ID" value="MDOA001344"/>
</dbReference>
<dbReference type="KEGG" id="mde:101890209"/>
<dbReference type="InterPro" id="IPR016187">
    <property type="entry name" value="CTDL_fold"/>
</dbReference>
<dbReference type="OrthoDB" id="7357196at2759"/>
<proteinExistence type="predicted"/>
<feature type="chain" id="PRO_5044559853" description="C-type lectin domain-containing protein" evidence="1">
    <location>
        <begin position="23"/>
        <end position="171"/>
    </location>
</feature>
<reference evidence="3" key="1">
    <citation type="submission" date="2020-05" db="UniProtKB">
        <authorList>
            <consortium name="EnsemblMetazoa"/>
        </authorList>
    </citation>
    <scope>IDENTIFICATION</scope>
    <source>
        <strain evidence="3">Aabys</strain>
    </source>
</reference>
<dbReference type="PROSITE" id="PS50041">
    <property type="entry name" value="C_TYPE_LECTIN_2"/>
    <property type="match status" value="1"/>
</dbReference>
<evidence type="ECO:0000259" key="2">
    <source>
        <dbReference type="PROSITE" id="PS50041"/>
    </source>
</evidence>
<dbReference type="SMART" id="SM00034">
    <property type="entry name" value="CLECT"/>
    <property type="match status" value="1"/>
</dbReference>
<protein>
    <recommendedName>
        <fullName evidence="2">C-type lectin domain-containing protein</fullName>
    </recommendedName>
</protein>
<evidence type="ECO:0000313" key="3">
    <source>
        <dbReference type="EnsemblMetazoa" id="MDOA001344-PA"/>
    </source>
</evidence>
<dbReference type="Gene3D" id="3.10.100.10">
    <property type="entry name" value="Mannose-Binding Protein A, subunit A"/>
    <property type="match status" value="1"/>
</dbReference>
<evidence type="ECO:0000256" key="1">
    <source>
        <dbReference type="SAM" id="SignalP"/>
    </source>
</evidence>
<dbReference type="SUPFAM" id="SSF56436">
    <property type="entry name" value="C-type lectin-like"/>
    <property type="match status" value="1"/>
</dbReference>